<evidence type="ECO:0000256" key="6">
    <source>
        <dbReference type="SAM" id="MobiDB-lite"/>
    </source>
</evidence>
<dbReference type="InterPro" id="IPR037811">
    <property type="entry name" value="C2_Dock-B"/>
</dbReference>
<dbReference type="InterPro" id="IPR027357">
    <property type="entry name" value="DOCKER_dom"/>
</dbReference>
<keyword evidence="2" id="KW-0963">Cytoplasm</keyword>
<dbReference type="Pfam" id="PF14429">
    <property type="entry name" value="DOCK-C2"/>
    <property type="match status" value="1"/>
</dbReference>
<evidence type="ECO:0000259" key="8">
    <source>
        <dbReference type="PROSITE" id="PS51651"/>
    </source>
</evidence>
<dbReference type="FunFam" id="2.60.40.150:FF:000045">
    <property type="entry name" value="Dedicator of cytokinesis protein 4"/>
    <property type="match status" value="1"/>
</dbReference>
<dbReference type="Ensembl" id="ENSAPET00000032867.1">
    <property type="protein sequence ID" value="ENSAPEP00000032016.1"/>
    <property type="gene ID" value="ENSAPEG00000022687.1"/>
</dbReference>
<dbReference type="GO" id="GO:0031267">
    <property type="term" value="F:small GTPase binding"/>
    <property type="evidence" value="ECO:0007669"/>
    <property type="project" value="TreeGrafter"/>
</dbReference>
<dbReference type="Pfam" id="PF06920">
    <property type="entry name" value="DHR-2_Lobe_A"/>
    <property type="match status" value="1"/>
</dbReference>
<sequence length="1975" mass="227404">MFQPDNESSCFLSFPIFPSVICSFRGLVVQGLALEVGETVQILEKCEGKTEERHQSSRKHGKRRFPERLYVHLKKAVVTNRGPHETVVPLEDPIVTEVTSTLQEWALLWKQLYVKHKVDLFYKVRHVMMELMDLRRQLLSGHLTQDQSRDVKRHITVRLDWGNEHLGLDLVPRKEFEMVDEDQISVSDLYKMHLSSRHSVQQSSTQADSNRQRHGEPCRVPVPHHLLVNLKSFTYNSIGEDTDIFFSLYDLREARTISEKFMVRLNKNGGPKNPEKVDRLCALFTDLSNKDMKRDLYIVSQVIRTGRMLLNDSKKGPPHVQYRRPYGCAVLAMSDVLQTISELKEEKDFVLKVYTCNNENEWYQIHENIIRKSSTKYTAPSTSYGQDVREETSGLIISLQLLRGDMEQVRRENPLIFSRGVAITRKLGFPDVIMPGDIRNDLYLTLERGDFERGGKSVQKNIEVTVYVLYADGEILKDCISLGSGEPNLPEHRSFVLYHNNSPRWSDVIKLPIPIDRFRGSHLRFEFRHCSTKDKGEKKLFGFAFSPLMREDGTTLSDESHELYVYKCDENTTFSNHALYLGLPCCKEDFNSCPSIPSSLIFQRSTKETFWISTQLSSTKLTQNVDLLALLKWKAHPDRVMDILGRLRHVSGEEIVKFLQDILDTLFSILDDNTDKYGPLVFQSLVFIINLLRDSKYYHFRPVMDTYIQKHFAGALAYKELIRCLRWYMDRSAEVVRQDHIQEAMRALEYLFKFIVQSRILYSRATCGMEEDQFRSSIQELFQSIRFVLSLDSRNSETLIFTQAALLNSFPAIFDELLQMFTLQEVAEFVRGTLGSMPSTVHIGQSMDVVKLQSIARTVDSRLFSFPESRRILLPVVLHHIHLHLRQQKELLICSGILSSIFSIIKTSSLVEEVEMMVESLLDVLLQTLLSIMSKSQSQEAVRGQRCPQCTAEITGEYVSCLLSLLRQMTDIHFQHLMDNFQSKEELKEFLLKMLCVFRNLMKLSIFPRDWNVMRLLTSNIILTTAQYLSPALHKNFTEADFDFKVWNSYFSLAVLYINQPSLQLENLSPAKRKKVLDKYGDMRVMMTYELFSMWQNLGENKIHFIPGMIGPFLGVTLVPQVEVRNIMIPIFHDMMDWEQRKNGNFKQVEAELIDKLDSLVSEGKGDENYRELFGLLLLEKIEQETWRETGISFVTSITRLMERLLDYRDCMKGDETENKKIGCTVNLLNFYKSDINKEEMYIRYIHKLCDMHLQAENYTEAAFTLLLYWELLHWDERPLKEFLHYPAQTEWHRKEGLCRKVIHYFNKGKCWEYGIPLCRELAFQYESLYDYQSPQLDSGELSKRLEPEFFRVGFYGRKFPFFLREFVCRGHDYERLEAFPAEDAGRIPNKPSPYLQIYAVTPVPRQQLLRVNNVRRFRYDRPFHKGPKDRENEFKSLWIERTTLILSHPLPGISRWFEVEKRELVEVSPLENAISVVENKNQELRTLISQYQHKQLHGNINLLSMTLNGVIDAAVNGGIARYQEGQEGLAFFDKEYITSHPEDTEKITQLKDLMQEQVHILGVGLAMHEKLVHPEMRPLHKKLIDQFQMMRSSLCHGLPGLAKTTTGSNRGILSSHSPMSPESFKMMHRHSPVAVLTLVRNSSSSLSSHNSSEMGNLLILADGMVVEHPEDFYRMQVSVIKYHLTVPRKKIQTFPPSEDLSREIRSPPTQAPPQMINSAPSTIRVGSPSLPDKYRHNREMLITLKPVFFLPSWTLLVVFFLFNHFLGLQPPTFQRALFHQVIGPCKPCSDPNLSVAEKGQLLSMHFDAFHHQDLPPALPARSLRKVPSSSSPSSPSSSSPSSPSSSSSSRTDTLESVPSSQAWTMDQEDLDSPYQPIRYSVSEPEVLDGVKPPPSRSHSAPGGVAPAPPGPPPALPPKPYLREGCIPEEEPLIGQPAPPPPAPRPMPRKISQPIIAATKEEQAKVAWEHGVGEE</sequence>
<dbReference type="PANTHER" id="PTHR45653:SF4">
    <property type="entry name" value="DEDICATOR OF CYTOKINESIS PROTEIN 3"/>
    <property type="match status" value="1"/>
</dbReference>
<dbReference type="InterPro" id="IPR035892">
    <property type="entry name" value="C2_domain_sf"/>
</dbReference>
<dbReference type="InterPro" id="IPR032376">
    <property type="entry name" value="DOCK_N"/>
</dbReference>
<dbReference type="InterPro" id="IPR026791">
    <property type="entry name" value="DOCK"/>
</dbReference>
<reference evidence="9" key="2">
    <citation type="submission" date="2025-08" db="UniProtKB">
        <authorList>
            <consortium name="Ensembl"/>
        </authorList>
    </citation>
    <scope>IDENTIFICATION</scope>
</reference>
<feature type="compositionally biased region" description="Low complexity" evidence="6">
    <location>
        <begin position="1828"/>
        <end position="1850"/>
    </location>
</feature>
<dbReference type="Pfam" id="PF23554">
    <property type="entry name" value="TPR_DOCK"/>
    <property type="match status" value="1"/>
</dbReference>
<organism evidence="9 10">
    <name type="scientific">Amphiprion percula</name>
    <name type="common">Orange clownfish</name>
    <name type="synonym">Lutjanus percula</name>
    <dbReference type="NCBI Taxonomy" id="161767"/>
    <lineage>
        <taxon>Eukaryota</taxon>
        <taxon>Metazoa</taxon>
        <taxon>Chordata</taxon>
        <taxon>Craniata</taxon>
        <taxon>Vertebrata</taxon>
        <taxon>Euteleostomi</taxon>
        <taxon>Actinopterygii</taxon>
        <taxon>Neopterygii</taxon>
        <taxon>Teleostei</taxon>
        <taxon>Neoteleostei</taxon>
        <taxon>Acanthomorphata</taxon>
        <taxon>Ovalentaria</taxon>
        <taxon>Pomacentridae</taxon>
        <taxon>Amphiprion</taxon>
    </lineage>
</organism>
<dbReference type="InterPro" id="IPR042455">
    <property type="entry name" value="DOCK_N_sub1"/>
</dbReference>
<dbReference type="InterPro" id="IPR056372">
    <property type="entry name" value="TPR_DOCK"/>
</dbReference>
<dbReference type="Gene3D" id="1.20.1270.350">
    <property type="entry name" value="Dedicator of cytokinesis N-terminal subdomain"/>
    <property type="match status" value="1"/>
</dbReference>
<dbReference type="Gene3D" id="1.20.58.740">
    <property type="match status" value="1"/>
</dbReference>
<dbReference type="GO" id="GO:0005085">
    <property type="term" value="F:guanyl-nucleotide exchange factor activity"/>
    <property type="evidence" value="ECO:0007669"/>
    <property type="project" value="UniProtKB-KW"/>
</dbReference>
<keyword evidence="3" id="KW-0597">Phosphoprotein</keyword>
<dbReference type="InterPro" id="IPR046770">
    <property type="entry name" value="DOCKER_Lobe_B"/>
</dbReference>
<keyword evidence="4" id="KW-0344">Guanine-nucleotide releasing factor</keyword>
<dbReference type="GO" id="GO:0005737">
    <property type="term" value="C:cytoplasm"/>
    <property type="evidence" value="ECO:0007669"/>
    <property type="project" value="UniProtKB-SubCell"/>
</dbReference>
<proteinExistence type="inferred from homology"/>
<dbReference type="CDD" id="cd08695">
    <property type="entry name" value="C2_Dock-B"/>
    <property type="match status" value="1"/>
</dbReference>
<dbReference type="OMA" id="YRCLYVS"/>
<reference evidence="9 10" key="1">
    <citation type="submission" date="2018-03" db="EMBL/GenBank/DDBJ databases">
        <title>Finding Nemo's genes: A chromosome-scale reference assembly of the genome of the orange clownfish Amphiprion percula.</title>
        <authorList>
            <person name="Lehmann R."/>
        </authorList>
    </citation>
    <scope>NUCLEOTIDE SEQUENCE</scope>
</reference>
<accession>A0A3P8U5B0</accession>
<dbReference type="Pfam" id="PF20422">
    <property type="entry name" value="DHR-2_Lobe_B"/>
    <property type="match status" value="1"/>
</dbReference>
<feature type="compositionally biased region" description="Polar residues" evidence="6">
    <location>
        <begin position="1851"/>
        <end position="1865"/>
    </location>
</feature>
<reference evidence="9" key="3">
    <citation type="submission" date="2025-09" db="UniProtKB">
        <authorList>
            <consortium name="Ensembl"/>
        </authorList>
    </citation>
    <scope>IDENTIFICATION</scope>
</reference>
<feature type="domain" description="DOCKER" evidence="8">
    <location>
        <begin position="1233"/>
        <end position="1604"/>
    </location>
</feature>
<dbReference type="GeneTree" id="ENSGT00940000155514"/>
<dbReference type="InterPro" id="IPR027007">
    <property type="entry name" value="C2_DOCK-type_domain"/>
</dbReference>
<evidence type="ECO:0000313" key="9">
    <source>
        <dbReference type="Ensembl" id="ENSAPEP00000032016.1"/>
    </source>
</evidence>
<dbReference type="PANTHER" id="PTHR45653">
    <property type="entry name" value="DEDICATOR OF CYTOKINESIS"/>
    <property type="match status" value="1"/>
</dbReference>
<feature type="region of interest" description="Disordered" evidence="6">
    <location>
        <begin position="1930"/>
        <end position="1949"/>
    </location>
</feature>
<dbReference type="Proteomes" id="UP000265080">
    <property type="component" value="Chromosome 6"/>
</dbReference>
<evidence type="ECO:0000259" key="7">
    <source>
        <dbReference type="PROSITE" id="PS51650"/>
    </source>
</evidence>
<comment type="subcellular location">
    <subcellularLocation>
        <location evidence="1">Cytoplasm</location>
    </subcellularLocation>
</comment>
<dbReference type="Pfam" id="PF20421">
    <property type="entry name" value="DHR-2_Lobe_C"/>
    <property type="match status" value="1"/>
</dbReference>
<feature type="compositionally biased region" description="Pro residues" evidence="6">
    <location>
        <begin position="1937"/>
        <end position="1946"/>
    </location>
</feature>
<evidence type="ECO:0000256" key="3">
    <source>
        <dbReference type="ARBA" id="ARBA00022553"/>
    </source>
</evidence>
<protein>
    <submittedName>
        <fullName evidence="9">Dedicator of cytokinesis 3</fullName>
    </submittedName>
</protein>
<dbReference type="InterPro" id="IPR046773">
    <property type="entry name" value="DOCKER_Lobe_C"/>
</dbReference>
<dbReference type="GO" id="GO:0007264">
    <property type="term" value="P:small GTPase-mediated signal transduction"/>
    <property type="evidence" value="ECO:0007669"/>
    <property type="project" value="InterPro"/>
</dbReference>
<evidence type="ECO:0000256" key="1">
    <source>
        <dbReference type="ARBA" id="ARBA00004496"/>
    </source>
</evidence>
<evidence type="ECO:0000256" key="4">
    <source>
        <dbReference type="ARBA" id="ARBA00022658"/>
    </source>
</evidence>
<evidence type="ECO:0000256" key="2">
    <source>
        <dbReference type="ARBA" id="ARBA00022490"/>
    </source>
</evidence>
<evidence type="ECO:0000313" key="10">
    <source>
        <dbReference type="Proteomes" id="UP000265080"/>
    </source>
</evidence>
<dbReference type="FunFam" id="1.20.1270.350:FF:000001">
    <property type="entry name" value="dedicator of cytokinesis protein 4"/>
    <property type="match status" value="1"/>
</dbReference>
<dbReference type="PROSITE" id="PS51651">
    <property type="entry name" value="DOCKER"/>
    <property type="match status" value="1"/>
</dbReference>
<dbReference type="Gene3D" id="1.25.40.410">
    <property type="match status" value="1"/>
</dbReference>
<feature type="region of interest" description="Disordered" evidence="6">
    <location>
        <begin position="1820"/>
        <end position="1869"/>
    </location>
</feature>
<dbReference type="InterPro" id="IPR046769">
    <property type="entry name" value="DOCKER_Lobe_A"/>
</dbReference>
<evidence type="ECO:0000256" key="5">
    <source>
        <dbReference type="PROSITE-ProRule" id="PRU00983"/>
    </source>
</evidence>
<dbReference type="Gene3D" id="2.60.40.150">
    <property type="entry name" value="C2 domain"/>
    <property type="match status" value="1"/>
</dbReference>
<feature type="region of interest" description="Disordered" evidence="6">
    <location>
        <begin position="1881"/>
        <end position="1925"/>
    </location>
</feature>
<dbReference type="FunFam" id="1.25.40.410:FF:000003">
    <property type="entry name" value="Dedicator of cytokinesis protein 4"/>
    <property type="match status" value="1"/>
</dbReference>
<dbReference type="InterPro" id="IPR043162">
    <property type="entry name" value="DOCK_C_lobe_C"/>
</dbReference>
<dbReference type="STRING" id="161767.ENSAPEP00000032016"/>
<comment type="similarity">
    <text evidence="5">Belongs to the DOCK family.</text>
</comment>
<feature type="region of interest" description="Disordered" evidence="6">
    <location>
        <begin position="1696"/>
        <end position="1721"/>
    </location>
</feature>
<dbReference type="InterPro" id="IPR043161">
    <property type="entry name" value="DOCK_C_lobe_A"/>
</dbReference>
<dbReference type="GO" id="GO:0005886">
    <property type="term" value="C:plasma membrane"/>
    <property type="evidence" value="ECO:0007669"/>
    <property type="project" value="TreeGrafter"/>
</dbReference>
<dbReference type="PROSITE" id="PS51650">
    <property type="entry name" value="C2_DOCK"/>
    <property type="match status" value="1"/>
</dbReference>
<keyword evidence="10" id="KW-1185">Reference proteome</keyword>
<feature type="domain" description="C2 DOCK-type" evidence="7">
    <location>
        <begin position="439"/>
        <end position="617"/>
    </location>
</feature>
<name>A0A3P8U5B0_AMPPE</name>
<dbReference type="Pfam" id="PF16172">
    <property type="entry name" value="DOCK_N"/>
    <property type="match status" value="1"/>
</dbReference>
<feature type="compositionally biased region" description="Pro residues" evidence="6">
    <location>
        <begin position="1907"/>
        <end position="1920"/>
    </location>
</feature>